<keyword evidence="7" id="KW-1185">Reference proteome</keyword>
<sequence>MDKRKNISGIYALVIFLLLLSCNHPNKSGKDRAKTIKDHQSIANGLEKPYTDSSLINIPNGNIVTLPKKVSIANSIIRSDRLNPKKLKEPKSIPVNLAQVKRNCSGVNNFELPLKFSIPDTGFLLQNGDTIFAPRRITDIRASSVKALPFKYSDNAALNMKNLDVEQGLTSSYILSMITDKRGNLWLGTNGGGVCRYNGETFTIYNKKNGLPSNHVRSILQDKKGNIWFGFYGDGVCVFNGKDFIQYDIKQGLAGTYVCEIIEDKNGRIWIATDNAGISCFDGKSFVNYTEKQGLVCNDTKCIAEDNNGDLWIGTKEGLSHFDGKTFASIGKKEGLSSDYIWTILVDDKNKLWFGTVLGGVSCYDGKVFKSYTDKHGLPNNDVYALCQDKAGNIWIGTYGGGVMKLLIDDSLNEANYYINYSEIDGLRDNYVRKIVEDISGNIWLGLDGGGVCCFNEYSFTNYREKEGLTDDVIMAMCEDRKRNLWFGTYGSELIKYNGKTFEKVKIAGSAIKSIYEDDDGIIWIGTGDDGVFQYNGTAYRNFTKENGFPSDQIMSITQDSKGNMWFGTYAKGVFYYDGTQVISYGEEQGLQAKNIISMLEDKHGNLWLGTNEKGAIRFNGKEFAVHSQGEGLAGNYVSTIMEDNNGNLWFGTYDNGLSFYDGNTFSTIDEECGLSNNRVYTIIEDNEKNIWVSTENGLNCIVFDGEAGEAAPTTISSHTKETKTPTKNLNNYLVEGAKIRQYKIVDFGVRDGLKVSDFFRTSGCIDSQNRIWWGSGKALVMLDRNKFYLPAGSPKIQFEGIDLMGEKLNFDWSMSEATCKKHKGIRFTSMADFHHYPLGLSLPYHLDHLVFKFSAIDWSASHKIQYQYQLEGLDKEWNLLTSENKAEYRNIPHGFYTFKVRAKGAAEKWSEVIEYKFTIRPPLWLRWWAYIVYLILCILAVWLIVKIYTRRLIKQKRVLENTVKDRTKEIATKNKILEESNVEIFQQKERIIEQKEEIEASFKNVKMLSEMGLEITSSLEMDEIIEKVYLNIYALMDVSFFSIGILNQQTGLLEFKTPKNCANATSTHKVDITKSHCFAATCFNASKEVVIQDFHMNGHTCLFDGTGAKCGEFSKSIVYIPLIAGDKKIGVISIQGSKKNTYTQNQINILKNLAIFVATAIENAVSFEKIEDQNNKLISLNRFKQLMTDTIVHDLKNPLNIIINGSENNIPFFQQRLRQTGQHMLNMVTNILDVHKYKEESLQINASSHQLLAIANHAIVQVEYLADQKHIELKNNINDRAYALVDSDLMERVFVNILVNAIKYTPVNGIVALRNEHVEGDSGSMNALGNKAFNHKVFITDSGPGIPEDQIHKVFDAYMQIDAKKSGSARSTGIGLTFCKIAIEAHGGKIGVDSEAGKGASFWFTINAADWLISPEKPMADLKRYNVIAGRLTKAEKMKLKPYTTSLRSLMVYENSEIEKILNDINIDESENIRDWKEEMKEVLFTLNEKKYAQLIDIKY</sequence>
<reference evidence="6 7" key="1">
    <citation type="submission" date="2021-01" db="EMBL/GenBank/DDBJ databases">
        <title>Carboxyliciviraga sp.nov., isolated from coastal sediments.</title>
        <authorList>
            <person name="Lu D."/>
            <person name="Zhang T."/>
        </authorList>
    </citation>
    <scope>NUCLEOTIDE SEQUENCE [LARGE SCALE GENOMIC DNA]</scope>
    <source>
        <strain evidence="6 7">N1Y132</strain>
    </source>
</reference>
<dbReference type="InterPro" id="IPR003661">
    <property type="entry name" value="HisK_dim/P_dom"/>
</dbReference>
<dbReference type="InterPro" id="IPR013783">
    <property type="entry name" value="Ig-like_fold"/>
</dbReference>
<dbReference type="Gene3D" id="2.60.40.10">
    <property type="entry name" value="Immunoglobulins"/>
    <property type="match status" value="1"/>
</dbReference>
<evidence type="ECO:0000256" key="4">
    <source>
        <dbReference type="SAM" id="Phobius"/>
    </source>
</evidence>
<dbReference type="CDD" id="cd00082">
    <property type="entry name" value="HisKA"/>
    <property type="match status" value="1"/>
</dbReference>
<dbReference type="PROSITE" id="PS50109">
    <property type="entry name" value="HIS_KIN"/>
    <property type="match status" value="1"/>
</dbReference>
<feature type="transmembrane region" description="Helical" evidence="4">
    <location>
        <begin position="1029"/>
        <end position="1047"/>
    </location>
</feature>
<evidence type="ECO:0000259" key="5">
    <source>
        <dbReference type="PROSITE" id="PS50109"/>
    </source>
</evidence>
<keyword evidence="3" id="KW-0597">Phosphoprotein</keyword>
<name>A0ABS1HIN8_9BACT</name>
<dbReference type="InterPro" id="IPR003594">
    <property type="entry name" value="HATPase_dom"/>
</dbReference>
<dbReference type="Pfam" id="PF02518">
    <property type="entry name" value="HATPase_c"/>
    <property type="match status" value="1"/>
</dbReference>
<dbReference type="InterPro" id="IPR005467">
    <property type="entry name" value="His_kinase_dom"/>
</dbReference>
<keyword evidence="4" id="KW-0472">Membrane</keyword>
<evidence type="ECO:0000256" key="3">
    <source>
        <dbReference type="ARBA" id="ARBA00022553"/>
    </source>
</evidence>
<dbReference type="InterPro" id="IPR015943">
    <property type="entry name" value="WD40/YVTN_repeat-like_dom_sf"/>
</dbReference>
<dbReference type="EC" id="2.7.13.3" evidence="2"/>
<evidence type="ECO:0000313" key="7">
    <source>
        <dbReference type="Proteomes" id="UP000605676"/>
    </source>
</evidence>
<dbReference type="Gene3D" id="2.130.10.10">
    <property type="entry name" value="YVTN repeat-like/Quinoprotein amine dehydrogenase"/>
    <property type="match status" value="7"/>
</dbReference>
<feature type="domain" description="Histidine kinase" evidence="5">
    <location>
        <begin position="1191"/>
        <end position="1411"/>
    </location>
</feature>
<keyword evidence="4" id="KW-0812">Transmembrane</keyword>
<dbReference type="InterPro" id="IPR011110">
    <property type="entry name" value="Reg_prop"/>
</dbReference>
<dbReference type="SUPFAM" id="SSF55874">
    <property type="entry name" value="ATPase domain of HSP90 chaperone/DNA topoisomerase II/histidine kinase"/>
    <property type="match status" value="1"/>
</dbReference>
<dbReference type="SMART" id="SM00065">
    <property type="entry name" value="GAF"/>
    <property type="match status" value="1"/>
</dbReference>
<proteinExistence type="predicted"/>
<dbReference type="SUPFAM" id="SSF47384">
    <property type="entry name" value="Homodimeric domain of signal transducing histidine kinase"/>
    <property type="match status" value="1"/>
</dbReference>
<dbReference type="PRINTS" id="PR00344">
    <property type="entry name" value="BCTRLSENSOR"/>
</dbReference>
<dbReference type="PANTHER" id="PTHR43547">
    <property type="entry name" value="TWO-COMPONENT HISTIDINE KINASE"/>
    <property type="match status" value="1"/>
</dbReference>
<evidence type="ECO:0000256" key="1">
    <source>
        <dbReference type="ARBA" id="ARBA00000085"/>
    </source>
</evidence>
<dbReference type="Gene3D" id="3.30.450.40">
    <property type="match status" value="1"/>
</dbReference>
<dbReference type="RefSeq" id="WP_200464580.1">
    <property type="nucleotide sequence ID" value="NZ_JAENRR010000015.1"/>
</dbReference>
<dbReference type="InterPro" id="IPR029016">
    <property type="entry name" value="GAF-like_dom_sf"/>
</dbReference>
<organism evidence="6 7">
    <name type="scientific">Carboxylicivirga marina</name>
    <dbReference type="NCBI Taxonomy" id="2800988"/>
    <lineage>
        <taxon>Bacteria</taxon>
        <taxon>Pseudomonadati</taxon>
        <taxon>Bacteroidota</taxon>
        <taxon>Bacteroidia</taxon>
        <taxon>Marinilabiliales</taxon>
        <taxon>Marinilabiliaceae</taxon>
        <taxon>Carboxylicivirga</taxon>
    </lineage>
</organism>
<dbReference type="SMART" id="SM00387">
    <property type="entry name" value="HATPase_c"/>
    <property type="match status" value="1"/>
</dbReference>
<dbReference type="InterPro" id="IPR004358">
    <property type="entry name" value="Sig_transdc_His_kin-like_C"/>
</dbReference>
<dbReference type="Gene3D" id="3.30.565.10">
    <property type="entry name" value="Histidine kinase-like ATPase, C-terminal domain"/>
    <property type="match status" value="1"/>
</dbReference>
<comment type="catalytic activity">
    <reaction evidence="1">
        <text>ATP + protein L-histidine = ADP + protein N-phospho-L-histidine.</text>
        <dbReference type="EC" id="2.7.13.3"/>
    </reaction>
</comment>
<dbReference type="PANTHER" id="PTHR43547:SF2">
    <property type="entry name" value="HYBRID SIGNAL TRANSDUCTION HISTIDINE KINASE C"/>
    <property type="match status" value="1"/>
</dbReference>
<dbReference type="EMBL" id="JAENRR010000015">
    <property type="protein sequence ID" value="MBK3517350.1"/>
    <property type="molecule type" value="Genomic_DNA"/>
</dbReference>
<dbReference type="PROSITE" id="PS51257">
    <property type="entry name" value="PROKAR_LIPOPROTEIN"/>
    <property type="match status" value="1"/>
</dbReference>
<evidence type="ECO:0000256" key="2">
    <source>
        <dbReference type="ARBA" id="ARBA00012438"/>
    </source>
</evidence>
<dbReference type="SUPFAM" id="SSF55781">
    <property type="entry name" value="GAF domain-like"/>
    <property type="match status" value="1"/>
</dbReference>
<gene>
    <name evidence="6" type="ORF">JIV24_08365</name>
</gene>
<dbReference type="InterPro" id="IPR011123">
    <property type="entry name" value="Y_Y_Y"/>
</dbReference>
<feature type="transmembrane region" description="Helical" evidence="4">
    <location>
        <begin position="928"/>
        <end position="949"/>
    </location>
</feature>
<comment type="caution">
    <text evidence="6">The sequence shown here is derived from an EMBL/GenBank/DDBJ whole genome shotgun (WGS) entry which is preliminary data.</text>
</comment>
<dbReference type="SUPFAM" id="SSF63829">
    <property type="entry name" value="Calcium-dependent phosphotriesterase"/>
    <property type="match status" value="3"/>
</dbReference>
<dbReference type="Pfam" id="PF07495">
    <property type="entry name" value="Y_Y_Y"/>
    <property type="match status" value="1"/>
</dbReference>
<dbReference type="InterPro" id="IPR003018">
    <property type="entry name" value="GAF"/>
</dbReference>
<dbReference type="InterPro" id="IPR036097">
    <property type="entry name" value="HisK_dim/P_sf"/>
</dbReference>
<dbReference type="Pfam" id="PF07494">
    <property type="entry name" value="Reg_prop"/>
    <property type="match status" value="12"/>
</dbReference>
<keyword evidence="4" id="KW-1133">Transmembrane helix</keyword>
<protein>
    <recommendedName>
        <fullName evidence="2">histidine kinase</fullName>
        <ecNumber evidence="2">2.7.13.3</ecNumber>
    </recommendedName>
</protein>
<dbReference type="Proteomes" id="UP000605676">
    <property type="component" value="Unassembled WGS sequence"/>
</dbReference>
<dbReference type="Pfam" id="PF13185">
    <property type="entry name" value="GAF_2"/>
    <property type="match status" value="1"/>
</dbReference>
<accession>A0ABS1HIN8</accession>
<evidence type="ECO:0000313" key="6">
    <source>
        <dbReference type="EMBL" id="MBK3517350.1"/>
    </source>
</evidence>
<dbReference type="InterPro" id="IPR036890">
    <property type="entry name" value="HATPase_C_sf"/>
</dbReference>